<keyword evidence="7" id="KW-0963">Cytoplasm</keyword>
<dbReference type="AlphaFoldDB" id="A0A2M7VG91"/>
<evidence type="ECO:0000256" key="5">
    <source>
        <dbReference type="ARBA" id="ARBA00022777"/>
    </source>
</evidence>
<name>A0A2M7VG91_9BACT</name>
<keyword evidence="5 7" id="KW-0418">Kinase</keyword>
<comment type="subunit">
    <text evidence="7">Monomer.</text>
</comment>
<dbReference type="InterPro" id="IPR001576">
    <property type="entry name" value="Phosphoglycerate_kinase"/>
</dbReference>
<dbReference type="GO" id="GO:0043531">
    <property type="term" value="F:ADP binding"/>
    <property type="evidence" value="ECO:0007669"/>
    <property type="project" value="TreeGrafter"/>
</dbReference>
<keyword evidence="6 7" id="KW-0067">ATP-binding</keyword>
<comment type="caution">
    <text evidence="10">The sequence shown here is derived from an EMBL/GenBank/DDBJ whole genome shotgun (WGS) entry which is preliminary data.</text>
</comment>
<dbReference type="GO" id="GO:0006094">
    <property type="term" value="P:gluconeogenesis"/>
    <property type="evidence" value="ECO:0007669"/>
    <property type="project" value="TreeGrafter"/>
</dbReference>
<feature type="binding site" evidence="7 8">
    <location>
        <position position="193"/>
    </location>
    <ligand>
        <name>ATP</name>
        <dbReference type="ChEBI" id="CHEBI:30616"/>
    </ligand>
</feature>
<dbReference type="GO" id="GO:0005829">
    <property type="term" value="C:cytosol"/>
    <property type="evidence" value="ECO:0007669"/>
    <property type="project" value="TreeGrafter"/>
</dbReference>
<feature type="binding site" evidence="7 8">
    <location>
        <position position="305"/>
    </location>
    <ligand>
        <name>ATP</name>
        <dbReference type="ChEBI" id="CHEBI:30616"/>
    </ligand>
</feature>
<evidence type="ECO:0000256" key="4">
    <source>
        <dbReference type="ARBA" id="ARBA00022741"/>
    </source>
</evidence>
<dbReference type="PANTHER" id="PTHR11406">
    <property type="entry name" value="PHOSPHOGLYCERATE KINASE"/>
    <property type="match status" value="1"/>
</dbReference>
<comment type="catalytic activity">
    <reaction evidence="1 7 9">
        <text>(2R)-3-phosphoglycerate + ATP = (2R)-3-phospho-glyceroyl phosphate + ADP</text>
        <dbReference type="Rhea" id="RHEA:14801"/>
        <dbReference type="ChEBI" id="CHEBI:30616"/>
        <dbReference type="ChEBI" id="CHEBI:57604"/>
        <dbReference type="ChEBI" id="CHEBI:58272"/>
        <dbReference type="ChEBI" id="CHEBI:456216"/>
        <dbReference type="EC" id="2.7.2.3"/>
    </reaction>
</comment>
<dbReference type="PANTHER" id="PTHR11406:SF23">
    <property type="entry name" value="PHOSPHOGLYCERATE KINASE 1, CHLOROPLASTIC-RELATED"/>
    <property type="match status" value="1"/>
</dbReference>
<proteinExistence type="inferred from homology"/>
<comment type="subcellular location">
    <subcellularLocation>
        <location evidence="7">Cytoplasm</location>
    </subcellularLocation>
</comment>
<dbReference type="PRINTS" id="PR00477">
    <property type="entry name" value="PHGLYCKINASE"/>
</dbReference>
<dbReference type="GO" id="GO:0004618">
    <property type="term" value="F:phosphoglycerate kinase activity"/>
    <property type="evidence" value="ECO:0007669"/>
    <property type="project" value="UniProtKB-UniRule"/>
</dbReference>
<dbReference type="EMBL" id="PFPO01000015">
    <property type="protein sequence ID" value="PIZ99689.1"/>
    <property type="molecule type" value="Genomic_DNA"/>
</dbReference>
<dbReference type="GO" id="GO:0005524">
    <property type="term" value="F:ATP binding"/>
    <property type="evidence" value="ECO:0007669"/>
    <property type="project" value="UniProtKB-KW"/>
</dbReference>
<dbReference type="PIRSF" id="PIRSF000724">
    <property type="entry name" value="Pgk"/>
    <property type="match status" value="1"/>
</dbReference>
<evidence type="ECO:0000256" key="7">
    <source>
        <dbReference type="HAMAP-Rule" id="MF_00145"/>
    </source>
</evidence>
<comment type="similarity">
    <text evidence="7 9">Belongs to the phosphoglycerate kinase family.</text>
</comment>
<keyword evidence="7" id="KW-0324">Glycolysis</keyword>
<dbReference type="UniPathway" id="UPA00109">
    <property type="reaction ID" value="UER00185"/>
</dbReference>
<sequence length="374" mass="41632">MAIKSIEKLKNIRNKTVFVTIDFNVPLYRGKILDDFKIIKSLPTINYLLKAGARIVLISHLGNPTKPTKELSLLPVARLLAKLLGKPVKLIKTISDYNNQSDKIVLLENIRFDSREKKGSREFAKELASQADYLVFEAFASGHRHDTSIYLLPDYLPTYGGFQFFAEIKNLNLLLNHPKKLVAVIGGAKVSTKLALLKKIIYKADYVLLGGGLANTYLAALGQKIGQSITEPKMYAVCRKINKAKLILPIDLLVQRHGEYILVNNNQVGDHDKIVDLGPATIDYYSKILQQAKLIVWNGPLGLIEEKPSARATKELALRIASCSAKQIVGGGETVQVIRELNLEKYFYFVSTGGGAMLKYLEQGSLPIINKLNR</sequence>
<evidence type="ECO:0000256" key="9">
    <source>
        <dbReference type="RuleBase" id="RU000532"/>
    </source>
</evidence>
<feature type="binding site" evidence="7">
    <location>
        <position position="144"/>
    </location>
    <ligand>
        <name>substrate</name>
    </ligand>
</feature>
<dbReference type="SUPFAM" id="SSF53748">
    <property type="entry name" value="Phosphoglycerate kinase"/>
    <property type="match status" value="1"/>
</dbReference>
<dbReference type="HAMAP" id="MF_00145">
    <property type="entry name" value="Phosphoglyc_kinase"/>
    <property type="match status" value="1"/>
</dbReference>
<comment type="caution">
    <text evidence="7">Lacks conserved residue(s) required for the propagation of feature annotation.</text>
</comment>
<reference evidence="11" key="1">
    <citation type="submission" date="2017-09" db="EMBL/GenBank/DDBJ databases">
        <title>Depth-based differentiation of microbial function through sediment-hosted aquifers and enrichment of novel symbionts in the deep terrestrial subsurface.</title>
        <authorList>
            <person name="Probst A.J."/>
            <person name="Ladd B."/>
            <person name="Jarett J.K."/>
            <person name="Geller-Mcgrath D.E."/>
            <person name="Sieber C.M.K."/>
            <person name="Emerson J.B."/>
            <person name="Anantharaman K."/>
            <person name="Thomas B.C."/>
            <person name="Malmstrom R."/>
            <person name="Stieglmeier M."/>
            <person name="Klingl A."/>
            <person name="Woyke T."/>
            <person name="Ryan C.M."/>
            <person name="Banfield J.F."/>
        </authorList>
    </citation>
    <scope>NUCLEOTIDE SEQUENCE [LARGE SCALE GENOMIC DNA]</scope>
</reference>
<dbReference type="InterPro" id="IPR036043">
    <property type="entry name" value="Phosphoglycerate_kinase_sf"/>
</dbReference>
<feature type="binding site" evidence="7">
    <location>
        <position position="111"/>
    </location>
    <ligand>
        <name>substrate</name>
    </ligand>
</feature>
<dbReference type="EC" id="2.7.2.3" evidence="2 7"/>
<evidence type="ECO:0000313" key="11">
    <source>
        <dbReference type="Proteomes" id="UP000230405"/>
    </source>
</evidence>
<protein>
    <recommendedName>
        <fullName evidence="2 7">Phosphoglycerate kinase</fullName>
        <ecNumber evidence="2 7">2.7.2.3</ecNumber>
    </recommendedName>
</protein>
<feature type="binding site" evidence="7">
    <location>
        <begin position="60"/>
        <end position="63"/>
    </location>
    <ligand>
        <name>substrate</name>
    </ligand>
</feature>
<organism evidence="10 11">
    <name type="scientific">Candidatus Komeilibacteria bacterium CG_4_10_14_0_2_um_filter_37_10</name>
    <dbReference type="NCBI Taxonomy" id="1974470"/>
    <lineage>
        <taxon>Bacteria</taxon>
        <taxon>Candidatus Komeiliibacteriota</taxon>
    </lineage>
</organism>
<evidence type="ECO:0000313" key="10">
    <source>
        <dbReference type="EMBL" id="PIZ99689.1"/>
    </source>
</evidence>
<gene>
    <name evidence="7 10" type="primary">pgk</name>
    <name evidence="10" type="ORF">COX77_00800</name>
</gene>
<evidence type="ECO:0000256" key="6">
    <source>
        <dbReference type="ARBA" id="ARBA00022840"/>
    </source>
</evidence>
<dbReference type="InterPro" id="IPR015824">
    <property type="entry name" value="Phosphoglycerate_kinase_N"/>
</dbReference>
<accession>A0A2M7VG91</accession>
<evidence type="ECO:0000256" key="1">
    <source>
        <dbReference type="ARBA" id="ARBA00000642"/>
    </source>
</evidence>
<evidence type="ECO:0000256" key="3">
    <source>
        <dbReference type="ARBA" id="ARBA00022679"/>
    </source>
</evidence>
<dbReference type="GO" id="GO:0006096">
    <property type="term" value="P:glycolytic process"/>
    <property type="evidence" value="ECO:0007669"/>
    <property type="project" value="UniProtKB-UniRule"/>
</dbReference>
<dbReference type="Gene3D" id="3.40.50.1260">
    <property type="entry name" value="Phosphoglycerate kinase, N-terminal domain"/>
    <property type="match status" value="2"/>
</dbReference>
<dbReference type="Proteomes" id="UP000230405">
    <property type="component" value="Unassembled WGS sequence"/>
</dbReference>
<dbReference type="Pfam" id="PF00162">
    <property type="entry name" value="PGK"/>
    <property type="match status" value="1"/>
</dbReference>
<keyword evidence="4 7" id="KW-0547">Nucleotide-binding</keyword>
<feature type="binding site" evidence="7">
    <location>
        <begin position="331"/>
        <end position="334"/>
    </location>
    <ligand>
        <name>ATP</name>
        <dbReference type="ChEBI" id="CHEBI:30616"/>
    </ligand>
</feature>
<keyword evidence="3 7" id="KW-0808">Transferase</keyword>
<feature type="binding site" evidence="7">
    <location>
        <begin position="22"/>
        <end position="24"/>
    </location>
    <ligand>
        <name>substrate</name>
    </ligand>
</feature>
<evidence type="ECO:0000256" key="8">
    <source>
        <dbReference type="PIRSR" id="PIRSR000724-2"/>
    </source>
</evidence>
<comment type="pathway">
    <text evidence="7">Carbohydrate degradation; glycolysis; pyruvate from D-glyceraldehyde 3-phosphate: step 2/5.</text>
</comment>
<evidence type="ECO:0000256" key="2">
    <source>
        <dbReference type="ARBA" id="ARBA00013061"/>
    </source>
</evidence>